<gene>
    <name evidence="1" type="ORF">GGQ61_000181</name>
</gene>
<keyword evidence="2" id="KW-1185">Reference proteome</keyword>
<dbReference type="AlphaFoldDB" id="A0A839ZU26"/>
<dbReference type="RefSeq" id="WP_183769493.1">
    <property type="nucleotide sequence ID" value="NZ_JACIDK010000001.1"/>
</dbReference>
<protein>
    <submittedName>
        <fullName evidence="1">Uncharacterized protein</fullName>
    </submittedName>
</protein>
<proteinExistence type="predicted"/>
<reference evidence="1 2" key="1">
    <citation type="submission" date="2020-08" db="EMBL/GenBank/DDBJ databases">
        <title>Genomic Encyclopedia of Type Strains, Phase IV (KMG-IV): sequencing the most valuable type-strain genomes for metagenomic binning, comparative biology and taxonomic classification.</title>
        <authorList>
            <person name="Goeker M."/>
        </authorList>
    </citation>
    <scope>NUCLEOTIDE SEQUENCE [LARGE SCALE GENOMIC DNA]</scope>
    <source>
        <strain evidence="1 2">DSM 21793</strain>
    </source>
</reference>
<sequence length="58" mass="6441">MADIVVEQAQFFPPSARQRWRNETFSLIATPFSSAIAGPSMPCNSSIERVYCTVTSPF</sequence>
<dbReference type="EMBL" id="JACIDK010000001">
    <property type="protein sequence ID" value="MBB3889484.1"/>
    <property type="molecule type" value="Genomic_DNA"/>
</dbReference>
<evidence type="ECO:0000313" key="1">
    <source>
        <dbReference type="EMBL" id="MBB3889484.1"/>
    </source>
</evidence>
<comment type="caution">
    <text evidence="1">The sequence shown here is derived from an EMBL/GenBank/DDBJ whole genome shotgun (WGS) entry which is preliminary data.</text>
</comment>
<accession>A0A839ZU26</accession>
<organism evidence="1 2">
    <name type="scientific">Phenylobacterium haematophilum</name>
    <dbReference type="NCBI Taxonomy" id="98513"/>
    <lineage>
        <taxon>Bacteria</taxon>
        <taxon>Pseudomonadati</taxon>
        <taxon>Pseudomonadota</taxon>
        <taxon>Alphaproteobacteria</taxon>
        <taxon>Caulobacterales</taxon>
        <taxon>Caulobacteraceae</taxon>
        <taxon>Phenylobacterium</taxon>
    </lineage>
</organism>
<name>A0A839ZU26_9CAUL</name>
<evidence type="ECO:0000313" key="2">
    <source>
        <dbReference type="Proteomes" id="UP000530564"/>
    </source>
</evidence>
<dbReference type="Proteomes" id="UP000530564">
    <property type="component" value="Unassembled WGS sequence"/>
</dbReference>